<dbReference type="KEGG" id="apel:CA267_013390"/>
<dbReference type="CDD" id="cd07262">
    <property type="entry name" value="VOC_like"/>
    <property type="match status" value="1"/>
</dbReference>
<feature type="domain" description="VOC" evidence="1">
    <location>
        <begin position="3"/>
        <end position="128"/>
    </location>
</feature>
<protein>
    <submittedName>
        <fullName evidence="2">VOC family protein</fullName>
    </submittedName>
</protein>
<reference evidence="3" key="1">
    <citation type="submission" date="2014-12" db="EMBL/GenBank/DDBJ databases">
        <title>Complete genome sequence of a multi-drug resistant Klebsiella pneumoniae.</title>
        <authorList>
            <person name="Hua X."/>
            <person name="Chen Q."/>
            <person name="Li X."/>
            <person name="Feng Y."/>
            <person name="Ruan Z."/>
            <person name="Yu Y."/>
        </authorList>
    </citation>
    <scope>NUCLEOTIDE SEQUENCE [LARGE SCALE GENOMIC DNA]</scope>
    <source>
        <strain evidence="3">5.12</strain>
    </source>
</reference>
<dbReference type="PROSITE" id="PS51819">
    <property type="entry name" value="VOC"/>
    <property type="match status" value="1"/>
</dbReference>
<dbReference type="PANTHER" id="PTHR35006:SF2">
    <property type="entry name" value="GLYOXALASE FAMILY PROTEIN (AFU_ORTHOLOGUE AFUA_5G14830)"/>
    <property type="match status" value="1"/>
</dbReference>
<dbReference type="InterPro" id="IPR004360">
    <property type="entry name" value="Glyas_Fos-R_dOase_dom"/>
</dbReference>
<accession>A0A6M4MFM7</accession>
<dbReference type="Gene3D" id="3.10.180.10">
    <property type="entry name" value="2,3-Dihydroxybiphenyl 1,2-Dioxygenase, domain 1"/>
    <property type="match status" value="1"/>
</dbReference>
<dbReference type="PANTHER" id="PTHR35006">
    <property type="entry name" value="GLYOXALASE FAMILY PROTEIN (AFU_ORTHOLOGUE AFUA_5G14830)"/>
    <property type="match status" value="1"/>
</dbReference>
<dbReference type="AlphaFoldDB" id="A0A6M4MFM7"/>
<dbReference type="SUPFAM" id="SSF54593">
    <property type="entry name" value="Glyoxalase/Bleomycin resistance protein/Dihydroxybiphenyl dioxygenase"/>
    <property type="match status" value="1"/>
</dbReference>
<sequence>MSLLDHIEIPVADGPSVKAFYEHTLKGLGMSVVVDIPPEHNKHGGMRCGFGVDDYPCFWIHDNAETKASLHIAFTAKSHEQVNELFRLALESGGKDNGLPGIRQHYHNNYYAAYVLDPEGNNIEFVCQKNS</sequence>
<dbReference type="OrthoDB" id="9800438at2"/>
<gene>
    <name evidence="2" type="ORF">CA267_013390</name>
</gene>
<evidence type="ECO:0000259" key="1">
    <source>
        <dbReference type="PROSITE" id="PS51819"/>
    </source>
</evidence>
<dbReference type="InterPro" id="IPR037523">
    <property type="entry name" value="VOC_core"/>
</dbReference>
<name>A0A6M4MFM7_9ALTE</name>
<reference evidence="2 3" key="2">
    <citation type="submission" date="2020-04" db="EMBL/GenBank/DDBJ databases">
        <title>Complete genome sequence of Alteromonas pelagimontana 5.12T.</title>
        <authorList>
            <person name="Sinha R.K."/>
            <person name="Krishnan K.P."/>
            <person name="Kurian J.P."/>
        </authorList>
    </citation>
    <scope>NUCLEOTIDE SEQUENCE [LARGE SCALE GENOMIC DNA]</scope>
    <source>
        <strain evidence="2 3">5.12</strain>
    </source>
</reference>
<dbReference type="RefSeq" id="WP_075610747.1">
    <property type="nucleotide sequence ID" value="NZ_CP052766.1"/>
</dbReference>
<evidence type="ECO:0000313" key="3">
    <source>
        <dbReference type="Proteomes" id="UP000219285"/>
    </source>
</evidence>
<organism evidence="2 3">
    <name type="scientific">Alteromonas pelagimontana</name>
    <dbReference type="NCBI Taxonomy" id="1858656"/>
    <lineage>
        <taxon>Bacteria</taxon>
        <taxon>Pseudomonadati</taxon>
        <taxon>Pseudomonadota</taxon>
        <taxon>Gammaproteobacteria</taxon>
        <taxon>Alteromonadales</taxon>
        <taxon>Alteromonadaceae</taxon>
        <taxon>Alteromonas/Salinimonas group</taxon>
        <taxon>Alteromonas</taxon>
    </lineage>
</organism>
<dbReference type="Pfam" id="PF00903">
    <property type="entry name" value="Glyoxalase"/>
    <property type="match status" value="1"/>
</dbReference>
<dbReference type="EMBL" id="CP052766">
    <property type="protein sequence ID" value="QJR81688.1"/>
    <property type="molecule type" value="Genomic_DNA"/>
</dbReference>
<keyword evidence="3" id="KW-1185">Reference proteome</keyword>
<proteinExistence type="predicted"/>
<dbReference type="InterPro" id="IPR029068">
    <property type="entry name" value="Glyas_Bleomycin-R_OHBP_Dase"/>
</dbReference>
<evidence type="ECO:0000313" key="2">
    <source>
        <dbReference type="EMBL" id="QJR81688.1"/>
    </source>
</evidence>
<dbReference type="Proteomes" id="UP000219285">
    <property type="component" value="Chromosome"/>
</dbReference>